<keyword evidence="3" id="KW-1185">Reference proteome</keyword>
<dbReference type="GeneID" id="33557327"/>
<gene>
    <name evidence="2" type="ORF">BD324DRAFT_622816</name>
</gene>
<feature type="region of interest" description="Disordered" evidence="1">
    <location>
        <begin position="1"/>
        <end position="20"/>
    </location>
</feature>
<proteinExistence type="predicted"/>
<protein>
    <submittedName>
        <fullName evidence="2">Uncharacterized protein</fullName>
    </submittedName>
</protein>
<organism evidence="2 3">
    <name type="scientific">Kockovaella imperatae</name>
    <dbReference type="NCBI Taxonomy" id="4999"/>
    <lineage>
        <taxon>Eukaryota</taxon>
        <taxon>Fungi</taxon>
        <taxon>Dikarya</taxon>
        <taxon>Basidiomycota</taxon>
        <taxon>Agaricomycotina</taxon>
        <taxon>Tremellomycetes</taxon>
        <taxon>Tremellales</taxon>
        <taxon>Cuniculitremaceae</taxon>
        <taxon>Kockovaella</taxon>
    </lineage>
</organism>
<evidence type="ECO:0000256" key="1">
    <source>
        <dbReference type="SAM" id="MobiDB-lite"/>
    </source>
</evidence>
<dbReference type="AlphaFoldDB" id="A0A1Y1UJE6"/>
<dbReference type="RefSeq" id="XP_021871654.1">
    <property type="nucleotide sequence ID" value="XM_022015518.1"/>
</dbReference>
<dbReference type="InParanoid" id="A0A1Y1UJE6"/>
<name>A0A1Y1UJE6_9TREE</name>
<dbReference type="Proteomes" id="UP000193218">
    <property type="component" value="Unassembled WGS sequence"/>
</dbReference>
<dbReference type="EMBL" id="NBSH01000005">
    <property type="protein sequence ID" value="ORX37667.1"/>
    <property type="molecule type" value="Genomic_DNA"/>
</dbReference>
<evidence type="ECO:0000313" key="3">
    <source>
        <dbReference type="Proteomes" id="UP000193218"/>
    </source>
</evidence>
<comment type="caution">
    <text evidence="2">The sequence shown here is derived from an EMBL/GenBank/DDBJ whole genome shotgun (WGS) entry which is preliminary data.</text>
</comment>
<accession>A0A1Y1UJE6</accession>
<evidence type="ECO:0000313" key="2">
    <source>
        <dbReference type="EMBL" id="ORX37667.1"/>
    </source>
</evidence>
<reference evidence="2 3" key="1">
    <citation type="submission" date="2017-03" db="EMBL/GenBank/DDBJ databases">
        <title>Widespread Adenine N6-methylation of Active Genes in Fungi.</title>
        <authorList>
            <consortium name="DOE Joint Genome Institute"/>
            <person name="Mondo S.J."/>
            <person name="Dannebaum R.O."/>
            <person name="Kuo R.C."/>
            <person name="Louie K.B."/>
            <person name="Bewick A.J."/>
            <person name="Labutti K."/>
            <person name="Haridas S."/>
            <person name="Kuo A."/>
            <person name="Salamov A."/>
            <person name="Ahrendt S.R."/>
            <person name="Lau R."/>
            <person name="Bowen B.P."/>
            <person name="Lipzen A."/>
            <person name="Sullivan W."/>
            <person name="Andreopoulos W.B."/>
            <person name="Clum A."/>
            <person name="Lindquist E."/>
            <person name="Daum C."/>
            <person name="Northen T.R."/>
            <person name="Ramamoorthy G."/>
            <person name="Schmitz R.J."/>
            <person name="Gryganskyi A."/>
            <person name="Culley D."/>
            <person name="Magnuson J."/>
            <person name="James T.Y."/>
            <person name="O'Malley M.A."/>
            <person name="Stajich J.E."/>
            <person name="Spatafora J.W."/>
            <person name="Visel A."/>
            <person name="Grigoriev I.V."/>
        </authorList>
    </citation>
    <scope>NUCLEOTIDE SEQUENCE [LARGE SCALE GENOMIC DNA]</scope>
    <source>
        <strain evidence="2 3">NRRL Y-17943</strain>
    </source>
</reference>
<sequence>MSIPGSFPESPLMPALSSLKEPESLTLDENGKESNLVCRISPNHTQKTIFTAREDGEAILEQAYASILQDTSIRRLPGRSTAPMWSMKDSLIQYRDRMTRQKETEQSVQELSGMIQQLLETYTSLVGGSDGMGVTPSGARGLKVIALLRERNEHEKANEELCSILDNWDELVDKPPSLDYVYCSHGSIRKDWQSSYIPRWANTLGETIATGAKAAGTLASDVLETVGKYGYEGMQKASGVVNEVWKRGPTDCAKSTWNWMASTLGSAYGNIASRFSSHYGHWDKAPSTTSPHLRTLASEACSDDRIGDITRRTDQSGKGSNGLSLARAQSSVLQSLRSRLHGSQPYSVASALL</sequence>